<sequence>MDEASLSSTNKNDDVTAATTMLQDLRLSQAQGTSSAGAVKISPLNQFLMDNEEARVEIQEHISTRNKTEMCFGCWHVESGGMWPAESRRVMERTNHGQEERNHCWGEYFVGEEMLKELVENYYRTTIFTDVVAYDRDSRFDISEGFIKGTDWRGLKLPICDMVTQLDSAWFPDGGALSEQTISAVLGYRPLAQKLTEAGMWTRVVRGGSETFEVIPPSKDCSYERWAEKLNAYVVQE</sequence>
<gene>
    <name evidence="1" type="ORF">EI97DRAFT_438987</name>
</gene>
<dbReference type="Proteomes" id="UP000800097">
    <property type="component" value="Unassembled WGS sequence"/>
</dbReference>
<dbReference type="GeneID" id="54552709"/>
<dbReference type="OrthoDB" id="3787196at2759"/>
<dbReference type="AlphaFoldDB" id="A0A6A6JUV9"/>
<name>A0A6A6JUV9_WESOR</name>
<dbReference type="RefSeq" id="XP_033657422.1">
    <property type="nucleotide sequence ID" value="XM_033799534.1"/>
</dbReference>
<evidence type="ECO:0000313" key="1">
    <source>
        <dbReference type="EMBL" id="KAF2279883.1"/>
    </source>
</evidence>
<dbReference type="EMBL" id="ML986485">
    <property type="protein sequence ID" value="KAF2279883.1"/>
    <property type="molecule type" value="Genomic_DNA"/>
</dbReference>
<proteinExistence type="predicted"/>
<evidence type="ECO:0000313" key="2">
    <source>
        <dbReference type="Proteomes" id="UP000800097"/>
    </source>
</evidence>
<accession>A0A6A6JUV9</accession>
<keyword evidence="2" id="KW-1185">Reference proteome</keyword>
<organism evidence="1 2">
    <name type="scientific">Westerdykella ornata</name>
    <dbReference type="NCBI Taxonomy" id="318751"/>
    <lineage>
        <taxon>Eukaryota</taxon>
        <taxon>Fungi</taxon>
        <taxon>Dikarya</taxon>
        <taxon>Ascomycota</taxon>
        <taxon>Pezizomycotina</taxon>
        <taxon>Dothideomycetes</taxon>
        <taxon>Pleosporomycetidae</taxon>
        <taxon>Pleosporales</taxon>
        <taxon>Sporormiaceae</taxon>
        <taxon>Westerdykella</taxon>
    </lineage>
</organism>
<protein>
    <submittedName>
        <fullName evidence="1">Uncharacterized protein</fullName>
    </submittedName>
</protein>
<reference evidence="1" key="1">
    <citation type="journal article" date="2020" name="Stud. Mycol.">
        <title>101 Dothideomycetes genomes: a test case for predicting lifestyles and emergence of pathogens.</title>
        <authorList>
            <person name="Haridas S."/>
            <person name="Albert R."/>
            <person name="Binder M."/>
            <person name="Bloem J."/>
            <person name="Labutti K."/>
            <person name="Salamov A."/>
            <person name="Andreopoulos B."/>
            <person name="Baker S."/>
            <person name="Barry K."/>
            <person name="Bills G."/>
            <person name="Bluhm B."/>
            <person name="Cannon C."/>
            <person name="Castanera R."/>
            <person name="Culley D."/>
            <person name="Daum C."/>
            <person name="Ezra D."/>
            <person name="Gonzalez J."/>
            <person name="Henrissat B."/>
            <person name="Kuo A."/>
            <person name="Liang C."/>
            <person name="Lipzen A."/>
            <person name="Lutzoni F."/>
            <person name="Magnuson J."/>
            <person name="Mondo S."/>
            <person name="Nolan M."/>
            <person name="Ohm R."/>
            <person name="Pangilinan J."/>
            <person name="Park H.-J."/>
            <person name="Ramirez L."/>
            <person name="Alfaro M."/>
            <person name="Sun H."/>
            <person name="Tritt A."/>
            <person name="Yoshinaga Y."/>
            <person name="Zwiers L.-H."/>
            <person name="Turgeon B."/>
            <person name="Goodwin S."/>
            <person name="Spatafora J."/>
            <person name="Crous P."/>
            <person name="Grigoriev I."/>
        </authorList>
    </citation>
    <scope>NUCLEOTIDE SEQUENCE</scope>
    <source>
        <strain evidence="1">CBS 379.55</strain>
    </source>
</reference>